<dbReference type="InterPro" id="IPR027417">
    <property type="entry name" value="P-loop_NTPase"/>
</dbReference>
<reference evidence="9" key="1">
    <citation type="submission" date="2019-03" db="EMBL/GenBank/DDBJ databases">
        <title>Lake Tanganyika Metagenome-Assembled Genomes (MAGs).</title>
        <authorList>
            <person name="Tran P."/>
        </authorList>
    </citation>
    <scope>NUCLEOTIDE SEQUENCE</scope>
    <source>
        <strain evidence="9">K_DeepCast_150m_m2_040</strain>
    </source>
</reference>
<dbReference type="PANTHER" id="PTHR32071:SF117">
    <property type="entry name" value="PTS-DEPENDENT DIHYDROXYACETONE KINASE OPERON REGULATORY PROTEIN-RELATED"/>
    <property type="match status" value="1"/>
</dbReference>
<dbReference type="Pfam" id="PF00158">
    <property type="entry name" value="Sigma54_activat"/>
    <property type="match status" value="1"/>
</dbReference>
<name>A0A937XGH7_UNCW3</name>
<dbReference type="InterPro" id="IPR002078">
    <property type="entry name" value="Sigma_54_int"/>
</dbReference>
<comment type="caution">
    <text evidence="9">The sequence shown here is derived from an EMBL/GenBank/DDBJ whole genome shotgun (WGS) entry which is preliminary data.</text>
</comment>
<dbReference type="InterPro" id="IPR003593">
    <property type="entry name" value="AAA+_ATPase"/>
</dbReference>
<dbReference type="Pfam" id="PF00072">
    <property type="entry name" value="Response_reg"/>
    <property type="match status" value="1"/>
</dbReference>
<dbReference type="GO" id="GO:0043565">
    <property type="term" value="F:sequence-specific DNA binding"/>
    <property type="evidence" value="ECO:0007669"/>
    <property type="project" value="InterPro"/>
</dbReference>
<dbReference type="InterPro" id="IPR011006">
    <property type="entry name" value="CheY-like_superfamily"/>
</dbReference>
<dbReference type="Proteomes" id="UP000779900">
    <property type="component" value="Unassembled WGS sequence"/>
</dbReference>
<dbReference type="CDD" id="cd00009">
    <property type="entry name" value="AAA"/>
    <property type="match status" value="1"/>
</dbReference>
<feature type="modified residue" description="4-aspartylphosphate" evidence="6">
    <location>
        <position position="57"/>
    </location>
</feature>
<dbReference type="Gene3D" id="1.10.8.60">
    <property type="match status" value="1"/>
</dbReference>
<feature type="domain" description="Sigma-54 factor interaction" evidence="7">
    <location>
        <begin position="144"/>
        <end position="372"/>
    </location>
</feature>
<evidence type="ECO:0000256" key="1">
    <source>
        <dbReference type="ARBA" id="ARBA00022741"/>
    </source>
</evidence>
<evidence type="ECO:0000313" key="9">
    <source>
        <dbReference type="EMBL" id="MBM3331208.1"/>
    </source>
</evidence>
<dbReference type="PROSITE" id="PS00675">
    <property type="entry name" value="SIGMA54_INTERACT_1"/>
    <property type="match status" value="1"/>
</dbReference>
<feature type="domain" description="Response regulatory" evidence="8">
    <location>
        <begin position="8"/>
        <end position="122"/>
    </location>
</feature>
<dbReference type="InterPro" id="IPR009057">
    <property type="entry name" value="Homeodomain-like_sf"/>
</dbReference>
<dbReference type="GO" id="GO:0000160">
    <property type="term" value="P:phosphorelay signal transduction system"/>
    <property type="evidence" value="ECO:0007669"/>
    <property type="project" value="InterPro"/>
</dbReference>
<dbReference type="Pfam" id="PF25601">
    <property type="entry name" value="AAA_lid_14"/>
    <property type="match status" value="1"/>
</dbReference>
<dbReference type="Gene3D" id="1.10.10.60">
    <property type="entry name" value="Homeodomain-like"/>
    <property type="match status" value="1"/>
</dbReference>
<dbReference type="Gene3D" id="3.40.50.300">
    <property type="entry name" value="P-loop containing nucleotide triphosphate hydrolases"/>
    <property type="match status" value="1"/>
</dbReference>
<dbReference type="GO" id="GO:0006355">
    <property type="term" value="P:regulation of DNA-templated transcription"/>
    <property type="evidence" value="ECO:0007669"/>
    <property type="project" value="InterPro"/>
</dbReference>
<protein>
    <submittedName>
        <fullName evidence="9">Sigma-54-dependent Fis family transcriptional regulator</fullName>
    </submittedName>
</protein>
<dbReference type="PROSITE" id="PS50045">
    <property type="entry name" value="SIGMA54_INTERACT_4"/>
    <property type="match status" value="1"/>
</dbReference>
<keyword evidence="1" id="KW-0547">Nucleotide-binding</keyword>
<dbReference type="GO" id="GO:0005524">
    <property type="term" value="F:ATP binding"/>
    <property type="evidence" value="ECO:0007669"/>
    <property type="project" value="UniProtKB-KW"/>
</dbReference>
<dbReference type="SUPFAM" id="SSF46689">
    <property type="entry name" value="Homeodomain-like"/>
    <property type="match status" value="1"/>
</dbReference>
<keyword evidence="6" id="KW-0597">Phosphoprotein</keyword>
<accession>A0A937XGH7</accession>
<keyword evidence="3" id="KW-0805">Transcription regulation</keyword>
<proteinExistence type="predicted"/>
<evidence type="ECO:0000259" key="7">
    <source>
        <dbReference type="PROSITE" id="PS50045"/>
    </source>
</evidence>
<dbReference type="EMBL" id="VGIR01000022">
    <property type="protein sequence ID" value="MBM3331208.1"/>
    <property type="molecule type" value="Genomic_DNA"/>
</dbReference>
<organism evidence="9 10">
    <name type="scientific">candidate division WOR-3 bacterium</name>
    <dbReference type="NCBI Taxonomy" id="2052148"/>
    <lineage>
        <taxon>Bacteria</taxon>
        <taxon>Bacteria division WOR-3</taxon>
    </lineage>
</organism>
<gene>
    <name evidence="9" type="ORF">FJY68_05060</name>
</gene>
<dbReference type="SMART" id="SM00448">
    <property type="entry name" value="REC"/>
    <property type="match status" value="1"/>
</dbReference>
<dbReference type="InterPro" id="IPR001789">
    <property type="entry name" value="Sig_transdc_resp-reg_receiver"/>
</dbReference>
<keyword evidence="2" id="KW-0067">ATP-binding</keyword>
<evidence type="ECO:0000256" key="5">
    <source>
        <dbReference type="ARBA" id="ARBA00023163"/>
    </source>
</evidence>
<dbReference type="Gene3D" id="3.40.50.2300">
    <property type="match status" value="1"/>
</dbReference>
<dbReference type="AlphaFoldDB" id="A0A937XGH7"/>
<dbReference type="Pfam" id="PF02954">
    <property type="entry name" value="HTH_8"/>
    <property type="match status" value="1"/>
</dbReference>
<dbReference type="PANTHER" id="PTHR32071">
    <property type="entry name" value="TRANSCRIPTIONAL REGULATORY PROTEIN"/>
    <property type="match status" value="1"/>
</dbReference>
<dbReference type="InterPro" id="IPR058031">
    <property type="entry name" value="AAA_lid_NorR"/>
</dbReference>
<evidence type="ECO:0000259" key="8">
    <source>
        <dbReference type="PROSITE" id="PS50110"/>
    </source>
</evidence>
<dbReference type="SMART" id="SM00382">
    <property type="entry name" value="AAA"/>
    <property type="match status" value="1"/>
</dbReference>
<evidence type="ECO:0000313" key="10">
    <source>
        <dbReference type="Proteomes" id="UP000779900"/>
    </source>
</evidence>
<dbReference type="PROSITE" id="PS50110">
    <property type="entry name" value="RESPONSE_REGULATORY"/>
    <property type="match status" value="1"/>
</dbReference>
<keyword evidence="5" id="KW-0804">Transcription</keyword>
<dbReference type="SUPFAM" id="SSF52540">
    <property type="entry name" value="P-loop containing nucleoside triphosphate hydrolases"/>
    <property type="match status" value="1"/>
</dbReference>
<evidence type="ECO:0000256" key="3">
    <source>
        <dbReference type="ARBA" id="ARBA00023015"/>
    </source>
</evidence>
<dbReference type="InterPro" id="IPR025662">
    <property type="entry name" value="Sigma_54_int_dom_ATP-bd_1"/>
</dbReference>
<evidence type="ECO:0000256" key="2">
    <source>
        <dbReference type="ARBA" id="ARBA00022840"/>
    </source>
</evidence>
<keyword evidence="4" id="KW-0238">DNA-binding</keyword>
<evidence type="ECO:0000256" key="6">
    <source>
        <dbReference type="PROSITE-ProRule" id="PRU00169"/>
    </source>
</evidence>
<dbReference type="PRINTS" id="PR01590">
    <property type="entry name" value="HTHFIS"/>
</dbReference>
<sequence length="456" mass="49696">MADVKKPLVYVVDDDTRLAETLCGILAKEDYETQALHSGLGAVAAARERRPDAMLLDLMLPDIDGIEVIKRVQAIAPGLPIVMLSGQGSIKAALEATRLGAYDFLEKPPDANRIRLTVANALARGRLERHVERLQGELADRYQMVGASPALQRVKDLIARAAPTSASVLITGESGAGKELVARALHAQSPRASEACVALNCAAIPKELIESELFGHEKGAFTGAVAQRKGRLEEAESGTLFLDEIGDMPLNAQAKLLRFLEESEIQRVGGSDTLKLDVRVIAATNKNLPENVGRGTFRDDLFHRLNVVAIHVPSLRERKEDVESLALAFLERYCRRHNRALQLASGCVDVLRAYDWQGNVRELRNAIERIVVLATSNPVEPRELSALLDSTTTIGAQANGTLRSAYDRAEREAVEHALAASGGVMNQAARLLGVERTTLYRLIKKHDLRPTVEAIV</sequence>
<dbReference type="InterPro" id="IPR002197">
    <property type="entry name" value="HTH_Fis"/>
</dbReference>
<dbReference type="SUPFAM" id="SSF52172">
    <property type="entry name" value="CheY-like"/>
    <property type="match status" value="1"/>
</dbReference>
<dbReference type="FunFam" id="3.40.50.300:FF:000006">
    <property type="entry name" value="DNA-binding transcriptional regulator NtrC"/>
    <property type="match status" value="1"/>
</dbReference>
<evidence type="ECO:0000256" key="4">
    <source>
        <dbReference type="ARBA" id="ARBA00023125"/>
    </source>
</evidence>